<comment type="subcellular location">
    <subcellularLocation>
        <location evidence="6">Cytoplasm</location>
    </subcellularLocation>
</comment>
<comment type="function">
    <text evidence="6">Part of the phosphoribosylformylglycinamidine synthase complex involved in the purines biosynthetic pathway. Catalyzes the ATP-dependent conversion of formylglycinamide ribonucleotide (FGAR) and glutamine to yield formylglycinamidine ribonucleotide (FGAM) and glutamate. The FGAM synthase complex is composed of three subunits. PurQ produces an ammonia molecule by converting glutamine to glutamate. PurL transfers the ammonia molecule to FGAR to form FGAM in an ATP-dependent manner. PurS interacts with PurQ and PurL and is thought to assist in the transfer of the ammonia molecule from PurQ to PurL.</text>
</comment>
<gene>
    <name evidence="6 7" type="primary">purS</name>
    <name evidence="7" type="ORF">GCM10011571_08960</name>
</gene>
<dbReference type="GO" id="GO:0005737">
    <property type="term" value="C:cytoplasm"/>
    <property type="evidence" value="ECO:0007669"/>
    <property type="project" value="UniProtKB-SubCell"/>
</dbReference>
<dbReference type="Proteomes" id="UP000625210">
    <property type="component" value="Unassembled WGS sequence"/>
</dbReference>
<comment type="pathway">
    <text evidence="6">Purine metabolism; IMP biosynthesis via de novo pathway; 5-amino-1-(5-phospho-D-ribosyl)imidazole from N(2)-formyl-N(1)-(5-phospho-D-ribosyl)glycinamide: step 1/2.</text>
</comment>
<dbReference type="NCBIfam" id="NF004630">
    <property type="entry name" value="PRK05974.1"/>
    <property type="match status" value="1"/>
</dbReference>
<comment type="subunit">
    <text evidence="6">Part of the FGAM synthase complex composed of 1 PurL, 1 PurQ and 2 PurS subunits.</text>
</comment>
<dbReference type="InterPro" id="IPR036604">
    <property type="entry name" value="PurS-like_sf"/>
</dbReference>
<evidence type="ECO:0000256" key="5">
    <source>
        <dbReference type="ARBA" id="ARBA00022840"/>
    </source>
</evidence>
<dbReference type="Pfam" id="PF02700">
    <property type="entry name" value="PurS"/>
    <property type="match status" value="1"/>
</dbReference>
<evidence type="ECO:0000256" key="3">
    <source>
        <dbReference type="ARBA" id="ARBA00022741"/>
    </source>
</evidence>
<dbReference type="PANTHER" id="PTHR34696:SF1">
    <property type="entry name" value="PHOSPHORIBOSYLFORMYLGLYCINAMIDINE SYNTHASE SUBUNIT PURS"/>
    <property type="match status" value="1"/>
</dbReference>
<sequence>MYKATIEVRLKPSVLDPQGNAVKGSLHTLGFEEVDSVRIGKTLEVWLKAADEQSAEEQVEAMCKKLLANPVIEQYSFRLEEGA</sequence>
<evidence type="ECO:0000313" key="8">
    <source>
        <dbReference type="Proteomes" id="UP000625210"/>
    </source>
</evidence>
<keyword evidence="5 6" id="KW-0067">ATP-binding</keyword>
<dbReference type="GO" id="GO:0006189">
    <property type="term" value="P:'de novo' IMP biosynthetic process"/>
    <property type="evidence" value="ECO:0007669"/>
    <property type="project" value="UniProtKB-UniRule"/>
</dbReference>
<dbReference type="Gene3D" id="3.30.1280.10">
    <property type="entry name" value="Phosphoribosylformylglycinamidine synthase subunit PurS"/>
    <property type="match status" value="1"/>
</dbReference>
<keyword evidence="4 6" id="KW-0658">Purine biosynthesis</keyword>
<evidence type="ECO:0000256" key="4">
    <source>
        <dbReference type="ARBA" id="ARBA00022755"/>
    </source>
</evidence>
<evidence type="ECO:0000313" key="7">
    <source>
        <dbReference type="EMBL" id="GGE09857.1"/>
    </source>
</evidence>
<proteinExistence type="inferred from homology"/>
<protein>
    <recommendedName>
        <fullName evidence="6">Phosphoribosylformylglycinamidine synthase subunit PurS</fullName>
        <shortName evidence="6">FGAM synthase</shortName>
        <ecNumber evidence="6">6.3.5.3</ecNumber>
    </recommendedName>
    <alternativeName>
        <fullName evidence="6">Formylglycinamide ribonucleotide amidotransferase subunit III</fullName>
        <shortName evidence="6">FGAR amidotransferase III</shortName>
        <shortName evidence="6">FGAR-AT III</shortName>
    </alternativeName>
    <alternativeName>
        <fullName evidence="6">Phosphoribosylformylglycinamidine synthase subunit III</fullName>
    </alternativeName>
</protein>
<accession>A0A8J2VBQ6</accession>
<dbReference type="SUPFAM" id="SSF82697">
    <property type="entry name" value="PurS-like"/>
    <property type="match status" value="1"/>
</dbReference>
<evidence type="ECO:0000256" key="1">
    <source>
        <dbReference type="ARBA" id="ARBA00022490"/>
    </source>
</evidence>
<comment type="caution">
    <text evidence="7">The sequence shown here is derived from an EMBL/GenBank/DDBJ whole genome shotgun (WGS) entry which is preliminary data.</text>
</comment>
<dbReference type="EC" id="6.3.5.3" evidence="6"/>
<dbReference type="HAMAP" id="MF_01926">
    <property type="entry name" value="PurS"/>
    <property type="match status" value="1"/>
</dbReference>
<evidence type="ECO:0000256" key="2">
    <source>
        <dbReference type="ARBA" id="ARBA00022598"/>
    </source>
</evidence>
<comment type="similarity">
    <text evidence="6">Belongs to the PurS family.</text>
</comment>
<dbReference type="NCBIfam" id="TIGR00302">
    <property type="entry name" value="phosphoribosylformylglycinamidine synthase subunit PurS"/>
    <property type="match status" value="1"/>
</dbReference>
<keyword evidence="1 6" id="KW-0963">Cytoplasm</keyword>
<keyword evidence="2 6" id="KW-0436">Ligase</keyword>
<keyword evidence="8" id="KW-1185">Reference proteome</keyword>
<evidence type="ECO:0000256" key="6">
    <source>
        <dbReference type="HAMAP-Rule" id="MF_01926"/>
    </source>
</evidence>
<dbReference type="PANTHER" id="PTHR34696">
    <property type="entry name" value="PHOSPHORIBOSYLFORMYLGLYCINAMIDINE SYNTHASE SUBUNIT PURS"/>
    <property type="match status" value="1"/>
</dbReference>
<dbReference type="EMBL" id="BMHQ01000002">
    <property type="protein sequence ID" value="GGE09857.1"/>
    <property type="molecule type" value="Genomic_DNA"/>
</dbReference>
<reference evidence="7" key="2">
    <citation type="submission" date="2020-09" db="EMBL/GenBank/DDBJ databases">
        <authorList>
            <person name="Sun Q."/>
            <person name="Zhou Y."/>
        </authorList>
    </citation>
    <scope>NUCLEOTIDE SEQUENCE</scope>
    <source>
        <strain evidence="7">CGMCC 1.15179</strain>
    </source>
</reference>
<dbReference type="UniPathway" id="UPA00074">
    <property type="reaction ID" value="UER00128"/>
</dbReference>
<dbReference type="GO" id="GO:0004642">
    <property type="term" value="F:phosphoribosylformylglycinamidine synthase activity"/>
    <property type="evidence" value="ECO:0007669"/>
    <property type="project" value="UniProtKB-UniRule"/>
</dbReference>
<dbReference type="RefSeq" id="WP_188646674.1">
    <property type="nucleotide sequence ID" value="NZ_BMHQ01000002.1"/>
</dbReference>
<name>A0A8J2VBQ6_9BACL</name>
<dbReference type="GO" id="GO:0005524">
    <property type="term" value="F:ATP binding"/>
    <property type="evidence" value="ECO:0007669"/>
    <property type="project" value="UniProtKB-UniRule"/>
</dbReference>
<comment type="catalytic activity">
    <reaction evidence="6">
        <text>N(2)-formyl-N(1)-(5-phospho-beta-D-ribosyl)glycinamide + L-glutamine + ATP + H2O = 2-formamido-N(1)-(5-O-phospho-beta-D-ribosyl)acetamidine + L-glutamate + ADP + phosphate + H(+)</text>
        <dbReference type="Rhea" id="RHEA:17129"/>
        <dbReference type="ChEBI" id="CHEBI:15377"/>
        <dbReference type="ChEBI" id="CHEBI:15378"/>
        <dbReference type="ChEBI" id="CHEBI:29985"/>
        <dbReference type="ChEBI" id="CHEBI:30616"/>
        <dbReference type="ChEBI" id="CHEBI:43474"/>
        <dbReference type="ChEBI" id="CHEBI:58359"/>
        <dbReference type="ChEBI" id="CHEBI:147286"/>
        <dbReference type="ChEBI" id="CHEBI:147287"/>
        <dbReference type="ChEBI" id="CHEBI:456216"/>
        <dbReference type="EC" id="6.3.5.3"/>
    </reaction>
</comment>
<keyword evidence="3 6" id="KW-0547">Nucleotide-binding</keyword>
<organism evidence="7 8">
    <name type="scientific">Marinithermofilum abyssi</name>
    <dbReference type="NCBI Taxonomy" id="1571185"/>
    <lineage>
        <taxon>Bacteria</taxon>
        <taxon>Bacillati</taxon>
        <taxon>Bacillota</taxon>
        <taxon>Bacilli</taxon>
        <taxon>Bacillales</taxon>
        <taxon>Thermoactinomycetaceae</taxon>
        <taxon>Marinithermofilum</taxon>
    </lineage>
</organism>
<dbReference type="InterPro" id="IPR003850">
    <property type="entry name" value="PurS"/>
</dbReference>
<dbReference type="AlphaFoldDB" id="A0A8J2VBQ6"/>
<reference evidence="7" key="1">
    <citation type="journal article" date="2014" name="Int. J. Syst. Evol. Microbiol.">
        <title>Complete genome sequence of Corynebacterium casei LMG S-19264T (=DSM 44701T), isolated from a smear-ripened cheese.</title>
        <authorList>
            <consortium name="US DOE Joint Genome Institute (JGI-PGF)"/>
            <person name="Walter F."/>
            <person name="Albersmeier A."/>
            <person name="Kalinowski J."/>
            <person name="Ruckert C."/>
        </authorList>
    </citation>
    <scope>NUCLEOTIDE SEQUENCE</scope>
    <source>
        <strain evidence="7">CGMCC 1.15179</strain>
    </source>
</reference>